<keyword evidence="3" id="KW-0808">Transferase</keyword>
<dbReference type="GO" id="GO:0008299">
    <property type="term" value="P:isoprenoid biosynthetic process"/>
    <property type="evidence" value="ECO:0007669"/>
    <property type="project" value="UniProtKB-KW"/>
</dbReference>
<dbReference type="Proteomes" id="UP000258707">
    <property type="component" value="Chromosome"/>
</dbReference>
<dbReference type="GO" id="GO:0016746">
    <property type="term" value="F:acyltransferase activity"/>
    <property type="evidence" value="ECO:0007669"/>
    <property type="project" value="InterPro"/>
</dbReference>
<evidence type="ECO:0000256" key="2">
    <source>
        <dbReference type="SAM" id="MobiDB-lite"/>
    </source>
</evidence>
<evidence type="ECO:0000313" key="3">
    <source>
        <dbReference type="EMBL" id="AXR77413.1"/>
    </source>
</evidence>
<sequence length="68" mass="7470">MTVQIAGVASTPYGNHPDSSTRELFTDAALEALEDASISVDDIEELYAGNFIGDFPRNRARRRSAARR</sequence>
<accession>A0A346PD18</accession>
<dbReference type="AlphaFoldDB" id="A0A346PD18"/>
<dbReference type="GeneID" id="37637886"/>
<keyword evidence="1" id="KW-0414">Isoprene biosynthesis</keyword>
<feature type="region of interest" description="Disordered" evidence="2">
    <location>
        <begin position="1"/>
        <end position="20"/>
    </location>
</feature>
<reference evidence="4" key="1">
    <citation type="submission" date="2017-10" db="EMBL/GenBank/DDBJ databases">
        <title>Phenotypic and genomic properties of facultatively anaerobic sulfur-reducing natronoarchaea from hypersaline soda lakes.</title>
        <authorList>
            <person name="Sorokin D.Y."/>
            <person name="Kublanov I.V."/>
            <person name="Roman P."/>
            <person name="Sinninghe Damste J.S."/>
            <person name="Golyshin P.N."/>
            <person name="Rojo D."/>
            <person name="Ciordia S."/>
            <person name="Mena Md.C."/>
            <person name="Ferrer M."/>
            <person name="Messina E."/>
            <person name="Smedile F."/>
            <person name="La Spada G."/>
            <person name="La Cono V."/>
            <person name="Yakimov M.M."/>
        </authorList>
    </citation>
    <scope>NUCLEOTIDE SEQUENCE [LARGE SCALE GENOMIC DNA]</scope>
    <source>
        <strain evidence="4">AArc1</strain>
    </source>
</reference>
<dbReference type="KEGG" id="nan:AArc1_1072"/>
<dbReference type="InterPro" id="IPR016039">
    <property type="entry name" value="Thiolase-like"/>
</dbReference>
<proteinExistence type="predicted"/>
<evidence type="ECO:0000256" key="1">
    <source>
        <dbReference type="ARBA" id="ARBA00023229"/>
    </source>
</evidence>
<organism evidence="3 4">
    <name type="scientific">Natrarchaeobaculum sulfurireducens</name>
    <dbReference type="NCBI Taxonomy" id="2044521"/>
    <lineage>
        <taxon>Archaea</taxon>
        <taxon>Methanobacteriati</taxon>
        <taxon>Methanobacteriota</taxon>
        <taxon>Stenosarchaea group</taxon>
        <taxon>Halobacteria</taxon>
        <taxon>Halobacteriales</taxon>
        <taxon>Natrialbaceae</taxon>
        <taxon>Natrarchaeobaculum</taxon>
    </lineage>
</organism>
<dbReference type="EMBL" id="CP024047">
    <property type="protein sequence ID" value="AXR77413.1"/>
    <property type="molecule type" value="Genomic_DNA"/>
</dbReference>
<dbReference type="RefSeq" id="WP_228442395.1">
    <property type="nucleotide sequence ID" value="NZ_CP024047.1"/>
</dbReference>
<name>A0A346PD18_9EURY</name>
<evidence type="ECO:0000313" key="4">
    <source>
        <dbReference type="Proteomes" id="UP000258707"/>
    </source>
</evidence>
<protein>
    <submittedName>
        <fullName evidence="3">Acetyl-CoA acetyltransferase</fullName>
    </submittedName>
</protein>
<gene>
    <name evidence="3" type="ORF">AArc1_1072</name>
</gene>
<dbReference type="SUPFAM" id="SSF53901">
    <property type="entry name" value="Thiolase-like"/>
    <property type="match status" value="1"/>
</dbReference>
<dbReference type="Gene3D" id="3.40.47.10">
    <property type="match status" value="1"/>
</dbReference>